<feature type="domain" description="PASTA" evidence="2">
    <location>
        <begin position="570"/>
        <end position="638"/>
    </location>
</feature>
<name>A0A8D5JQ76_9BACT</name>
<evidence type="ECO:0000256" key="1">
    <source>
        <dbReference type="SAM" id="MobiDB-lite"/>
    </source>
</evidence>
<dbReference type="Proteomes" id="UP000826725">
    <property type="component" value="Chromosome"/>
</dbReference>
<protein>
    <recommendedName>
        <fullName evidence="2">PASTA domain-containing protein</fullName>
    </recommendedName>
</protein>
<feature type="compositionally biased region" description="Basic and acidic residues" evidence="1">
    <location>
        <begin position="921"/>
        <end position="945"/>
    </location>
</feature>
<gene>
    <name evidence="3" type="ORF">DGMP_04290</name>
</gene>
<dbReference type="PROSITE" id="PS51178">
    <property type="entry name" value="PASTA"/>
    <property type="match status" value="2"/>
</dbReference>
<dbReference type="InterPro" id="IPR005543">
    <property type="entry name" value="PASTA_dom"/>
</dbReference>
<dbReference type="EMBL" id="AP024086">
    <property type="protein sequence ID" value="BCL59736.1"/>
    <property type="molecule type" value="Genomic_DNA"/>
</dbReference>
<dbReference type="KEGG" id="dbk:DGMP_04290"/>
<organism evidence="3 4">
    <name type="scientific">Desulfomarina profundi</name>
    <dbReference type="NCBI Taxonomy" id="2772557"/>
    <lineage>
        <taxon>Bacteria</taxon>
        <taxon>Pseudomonadati</taxon>
        <taxon>Thermodesulfobacteriota</taxon>
        <taxon>Desulfobulbia</taxon>
        <taxon>Desulfobulbales</taxon>
        <taxon>Desulfobulbaceae</taxon>
        <taxon>Desulfomarina</taxon>
    </lineage>
</organism>
<proteinExistence type="predicted"/>
<accession>A0A8D5JQ76</accession>
<feature type="region of interest" description="Disordered" evidence="1">
    <location>
        <begin position="428"/>
        <end position="463"/>
    </location>
</feature>
<feature type="domain" description="PASTA" evidence="2">
    <location>
        <begin position="709"/>
        <end position="777"/>
    </location>
</feature>
<keyword evidence="4" id="KW-1185">Reference proteome</keyword>
<evidence type="ECO:0000259" key="2">
    <source>
        <dbReference type="PROSITE" id="PS51178"/>
    </source>
</evidence>
<feature type="region of interest" description="Disordered" evidence="1">
    <location>
        <begin position="918"/>
        <end position="945"/>
    </location>
</feature>
<dbReference type="Pfam" id="PF03793">
    <property type="entry name" value="PASTA"/>
    <property type="match status" value="3"/>
</dbReference>
<dbReference type="SMART" id="SM00740">
    <property type="entry name" value="PASTA"/>
    <property type="match status" value="3"/>
</dbReference>
<dbReference type="CDD" id="cd06577">
    <property type="entry name" value="PASTA_pknB"/>
    <property type="match status" value="3"/>
</dbReference>
<sequence>MSQQPIMKKCLTDKVLKIATCFLLMGAIFFAVNAFSQSAQLVKGGTVGNRVYLEIVNDSHEPVLDVSIRRKKIPSFVTNVNIRPEHIARIGAGKKIRAEVTFDIKRKTGKHSPQPLEFTLHSKNGQFSNTTPELLLQLEKQKKHVLPVDPKKTARTKTGKYVYVLTEVEVHDKPYSSVKKTRQIEHIPGQLGYTIKDFTPAYKKVTQLRCIDCPTEITVGKSIHFKFDLRTRYDSEKYQCEENKSYDRWPPGLRFISSTGDLEAIAKGKPLHMPSCQELGLKGHETQNDPNSRVITAEDNVYDPVGLTLDERVSLTTDIRFTGDATDRDSVFYNDPAFSYTAEYTSDGKLFKEFRETKFTVEYDNRLLKTPDHLKENRIQFSINGMSLTYTLQINGVPKSIAVIESTRASAFDEPALNTIQVADTTGKINGRGTARDTEVRHTSEKKLPTKRSELEGKRQKKPIVSTAVDPHQPDTAVLIKKWLQRAKPLENADGARLRFDKWGRKYGTAANGGIITLNNSPDNPVSSMPEVHVWAHRHSLDSINLCKLEEYVLAQLNGTGLDHCKKSPKKKITSIPDVTGMSKKQAETKLNGLGLKTKVSLGTPASSEKESLKVEKTTPGVGATVKRGATITIVLHTPFVNTKKVPEFKGYRAKDVIKRIRKIGLIPKINMVKAASSNQTGRIRSLDPPSGTRLKANATVLVNVFGPYVRTLRVPDVKGYTGKQARDQLASIGLKLDIVKNKPTKDRSLAGTVESQIPEAGSTVKAGKVIEIVVYEQSLPDCSDLPGSSPLWDQRKQKYYCGCTGNYERNNAGNGCRLKKEIQVAEKNCLTGTHAEWSENREKALCYCDDGTWDSSLRRCVTERDRALTALNCSYCEKPYYDESRKNARCVCASGCGYDSTIAPYCMPKDKLAHLRRQRRQEVAKKERRREEERRRRKKQEEANRQRECQQYLNQLNNSVVKGMKQWQQLVFLTSATITGCNKNEILAAQKGQWRSRTGSGTGTGTGSQIVLTLPNGRTIVYNGDIEVDRNMPTPPDQCPGGILGSAPGPCLTDAEYQKAWRDYQRRLREYNSQR</sequence>
<evidence type="ECO:0000313" key="4">
    <source>
        <dbReference type="Proteomes" id="UP000826725"/>
    </source>
</evidence>
<feature type="compositionally biased region" description="Basic and acidic residues" evidence="1">
    <location>
        <begin position="434"/>
        <end position="458"/>
    </location>
</feature>
<reference evidence="3" key="1">
    <citation type="submission" date="2020-09" db="EMBL/GenBank/DDBJ databases">
        <title>Desulfogranum mesoprofundum gen. nov., sp. nov., a novel mesophilic, sulfate-reducing chemolithoautotroph isolated from a deep-sea hydrothermal vent chimney in the Suiyo Seamount.</title>
        <authorList>
            <person name="Hashimoto Y."/>
            <person name="Nakagawa S."/>
        </authorList>
    </citation>
    <scope>NUCLEOTIDE SEQUENCE</scope>
    <source>
        <strain evidence="3">KT2</strain>
    </source>
</reference>
<dbReference type="AlphaFoldDB" id="A0A8D5JQ76"/>
<evidence type="ECO:0000313" key="3">
    <source>
        <dbReference type="EMBL" id="BCL59736.1"/>
    </source>
</evidence>